<evidence type="ECO:0000256" key="11">
    <source>
        <dbReference type="ARBA" id="ARBA00068360"/>
    </source>
</evidence>
<evidence type="ECO:0000256" key="7">
    <source>
        <dbReference type="ARBA" id="ARBA00023132"/>
    </source>
</evidence>
<feature type="region of interest" description="Disordered" evidence="14">
    <location>
        <begin position="1218"/>
        <end position="1268"/>
    </location>
</feature>
<evidence type="ECO:0000259" key="15">
    <source>
        <dbReference type="Pfam" id="PF16755"/>
    </source>
</evidence>
<dbReference type="InterPro" id="IPR015943">
    <property type="entry name" value="WD40/YVTN_repeat-like_dom_sf"/>
</dbReference>
<feature type="compositionally biased region" description="Low complexity" evidence="14">
    <location>
        <begin position="1101"/>
        <end position="1114"/>
    </location>
</feature>
<dbReference type="GO" id="GO:0006406">
    <property type="term" value="P:mRNA export from nucleus"/>
    <property type="evidence" value="ECO:0007669"/>
    <property type="project" value="UniProtKB-ARBA"/>
</dbReference>
<dbReference type="Proteomes" id="UP000314986">
    <property type="component" value="Unassembled WGS sequence"/>
</dbReference>
<keyword evidence="6" id="KW-0811">Translocation</keyword>
<feature type="domain" description="Nucleoporin Nup159/Nup146 N-terminal" evidence="15">
    <location>
        <begin position="36"/>
        <end position="291"/>
    </location>
</feature>
<dbReference type="Ensembl" id="ENSCMIT00000039469.1">
    <property type="protein sequence ID" value="ENSCMIP00000038913.1"/>
    <property type="gene ID" value="ENSCMIG00000016315.1"/>
</dbReference>
<feature type="compositionally biased region" description="Polar residues" evidence="14">
    <location>
        <begin position="439"/>
        <end position="457"/>
    </location>
</feature>
<feature type="region of interest" description="Disordered" evidence="14">
    <location>
        <begin position="747"/>
        <end position="766"/>
    </location>
</feature>
<dbReference type="PANTHER" id="PTHR23193:SF21">
    <property type="entry name" value="NUCLEAR PORE COMPLEX PROTEIN NUP214"/>
    <property type="match status" value="1"/>
</dbReference>
<dbReference type="FunFam" id="2.130.10.10:FF:000142">
    <property type="entry name" value="Nuclear pore complex protein Nup214"/>
    <property type="match status" value="1"/>
</dbReference>
<protein>
    <recommendedName>
        <fullName evidence="11">Nuclear pore complex protein Nup214</fullName>
    </recommendedName>
    <alternativeName>
        <fullName evidence="13">214 kDa nucleoporin</fullName>
    </alternativeName>
    <alternativeName>
        <fullName evidence="12">Nucleoporin Nup214</fullName>
    </alternativeName>
</protein>
<feature type="compositionally biased region" description="Low complexity" evidence="14">
    <location>
        <begin position="1249"/>
        <end position="1264"/>
    </location>
</feature>
<feature type="region of interest" description="Disordered" evidence="14">
    <location>
        <begin position="1101"/>
        <end position="1197"/>
    </location>
</feature>
<feature type="compositionally biased region" description="Low complexity" evidence="14">
    <location>
        <begin position="1632"/>
        <end position="1642"/>
    </location>
</feature>
<feature type="domain" description="Nuclear pore complex protein Nup214 phenylalanine-glycine (FG)" evidence="16">
    <location>
        <begin position="1493"/>
        <end position="1553"/>
    </location>
</feature>
<dbReference type="GO" id="GO:0005643">
    <property type="term" value="C:nuclear pore"/>
    <property type="evidence" value="ECO:0007669"/>
    <property type="project" value="UniProtKB-SubCell"/>
</dbReference>
<evidence type="ECO:0000256" key="4">
    <source>
        <dbReference type="ARBA" id="ARBA00022816"/>
    </source>
</evidence>
<evidence type="ECO:0000256" key="9">
    <source>
        <dbReference type="ARBA" id="ARBA00055090"/>
    </source>
</evidence>
<accession>A0A4W3JLK3</accession>
<feature type="compositionally biased region" description="Polar residues" evidence="14">
    <location>
        <begin position="491"/>
        <end position="502"/>
    </location>
</feature>
<feature type="compositionally biased region" description="Low complexity" evidence="14">
    <location>
        <begin position="1124"/>
        <end position="1139"/>
    </location>
</feature>
<dbReference type="GO" id="GO:0008139">
    <property type="term" value="F:nuclear localization sequence binding"/>
    <property type="evidence" value="ECO:0007669"/>
    <property type="project" value="TreeGrafter"/>
</dbReference>
<reference evidence="17" key="4">
    <citation type="submission" date="2025-08" db="UniProtKB">
        <authorList>
            <consortium name="Ensembl"/>
        </authorList>
    </citation>
    <scope>IDENTIFICATION</scope>
</reference>
<dbReference type="SUPFAM" id="SSF117289">
    <property type="entry name" value="Nucleoporin domain"/>
    <property type="match status" value="1"/>
</dbReference>
<dbReference type="Pfam" id="PF18617">
    <property type="entry name" value="Nup214_FG"/>
    <property type="match status" value="1"/>
</dbReference>
<evidence type="ECO:0000256" key="13">
    <source>
        <dbReference type="ARBA" id="ARBA00083901"/>
    </source>
</evidence>
<dbReference type="OMA" id="WLSTFQF"/>
<keyword evidence="4" id="KW-0509">mRNA transport</keyword>
<feature type="compositionally biased region" description="Gly residues" evidence="14">
    <location>
        <begin position="1643"/>
        <end position="1652"/>
    </location>
</feature>
<evidence type="ECO:0000256" key="2">
    <source>
        <dbReference type="ARBA" id="ARBA00022448"/>
    </source>
</evidence>
<reference evidence="17" key="5">
    <citation type="submission" date="2025-09" db="UniProtKB">
        <authorList>
            <consortium name="Ensembl"/>
        </authorList>
    </citation>
    <scope>IDENTIFICATION</scope>
</reference>
<feature type="compositionally biased region" description="Pro residues" evidence="14">
    <location>
        <begin position="1238"/>
        <end position="1248"/>
    </location>
</feature>
<dbReference type="GeneTree" id="ENSGT00940000165854"/>
<dbReference type="InterPro" id="IPR026054">
    <property type="entry name" value="Nucleoporin"/>
</dbReference>
<evidence type="ECO:0000313" key="17">
    <source>
        <dbReference type="Ensembl" id="ENSCMIP00000038913.1"/>
    </source>
</evidence>
<proteinExistence type="predicted"/>
<feature type="compositionally biased region" description="Low complexity" evidence="14">
    <location>
        <begin position="1222"/>
        <end position="1237"/>
    </location>
</feature>
<feature type="region of interest" description="Disordered" evidence="14">
    <location>
        <begin position="923"/>
        <end position="984"/>
    </location>
</feature>
<dbReference type="Pfam" id="PF16755">
    <property type="entry name" value="Beta-prop_NUP159_NUP214"/>
    <property type="match status" value="2"/>
</dbReference>
<evidence type="ECO:0000256" key="10">
    <source>
        <dbReference type="ARBA" id="ARBA00063892"/>
    </source>
</evidence>
<dbReference type="PANTHER" id="PTHR23193">
    <property type="entry name" value="NUCLEAR PORE COMPLEX PROTEIN NUP"/>
    <property type="match status" value="1"/>
</dbReference>
<evidence type="ECO:0000256" key="8">
    <source>
        <dbReference type="ARBA" id="ARBA00023242"/>
    </source>
</evidence>
<evidence type="ECO:0000259" key="16">
    <source>
        <dbReference type="Pfam" id="PF18617"/>
    </source>
</evidence>
<dbReference type="Gene3D" id="2.130.10.10">
    <property type="entry name" value="YVTN repeat-like/Quinoprotein amine dehydrogenase"/>
    <property type="match status" value="1"/>
</dbReference>
<feature type="region of interest" description="Disordered" evidence="14">
    <location>
        <begin position="393"/>
        <end position="457"/>
    </location>
</feature>
<evidence type="ECO:0000256" key="12">
    <source>
        <dbReference type="ARBA" id="ARBA00077390"/>
    </source>
</evidence>
<feature type="region of interest" description="Disordered" evidence="14">
    <location>
        <begin position="491"/>
        <end position="512"/>
    </location>
</feature>
<comment type="function">
    <text evidence="9">Part of the nuclear pore complex. Has a critical role in nucleocytoplasmic transport. May serve as a docking site in the receptor-mediated import of substrates across the nuclear pore complex.</text>
</comment>
<evidence type="ECO:0000256" key="14">
    <source>
        <dbReference type="SAM" id="MobiDB-lite"/>
    </source>
</evidence>
<feature type="compositionally biased region" description="Polar residues" evidence="14">
    <location>
        <begin position="1348"/>
        <end position="1358"/>
    </location>
</feature>
<comment type="subcellular location">
    <subcellularLocation>
        <location evidence="1">Nucleus</location>
        <location evidence="1">Nuclear pore complex</location>
    </subcellularLocation>
</comment>
<feature type="domain" description="Nucleoporin Nup159/Nup146 N-terminal" evidence="15">
    <location>
        <begin position="309"/>
        <end position="366"/>
    </location>
</feature>
<dbReference type="InterPro" id="IPR041553">
    <property type="entry name" value="Nup214_FG"/>
</dbReference>
<feature type="compositionally biased region" description="Polar residues" evidence="14">
    <location>
        <begin position="1061"/>
        <end position="1079"/>
    </location>
</feature>
<keyword evidence="18" id="KW-1185">Reference proteome</keyword>
<dbReference type="InterPro" id="IPR039462">
    <property type="entry name" value="Nup159/Nup146_N"/>
</dbReference>
<dbReference type="InParanoid" id="A0A4W3JLK3"/>
<dbReference type="STRING" id="7868.ENSCMIP00000038913"/>
<keyword evidence="3" id="KW-0677">Repeat</keyword>
<feature type="region of interest" description="Disordered" evidence="14">
    <location>
        <begin position="1338"/>
        <end position="1358"/>
    </location>
</feature>
<name>A0A4W3JLK3_CALMI</name>
<feature type="compositionally biased region" description="Polar residues" evidence="14">
    <location>
        <begin position="751"/>
        <end position="766"/>
    </location>
</feature>
<keyword evidence="5" id="KW-0653">Protein transport</keyword>
<keyword evidence="2" id="KW-0813">Transport</keyword>
<reference evidence="18" key="2">
    <citation type="journal article" date="2007" name="PLoS Biol.">
        <title>Survey sequencing and comparative analysis of the elephant shark (Callorhinchus milii) genome.</title>
        <authorList>
            <person name="Venkatesh B."/>
            <person name="Kirkness E.F."/>
            <person name="Loh Y.H."/>
            <person name="Halpern A.L."/>
            <person name="Lee A.P."/>
            <person name="Johnson J."/>
            <person name="Dandona N."/>
            <person name="Viswanathan L.D."/>
            <person name="Tay A."/>
            <person name="Venter J.C."/>
            <person name="Strausberg R.L."/>
            <person name="Brenner S."/>
        </authorList>
    </citation>
    <scope>NUCLEOTIDE SEQUENCE [LARGE SCALE GENOMIC DNA]</scope>
</reference>
<evidence type="ECO:0000313" key="18">
    <source>
        <dbReference type="Proteomes" id="UP000314986"/>
    </source>
</evidence>
<organism evidence="17 18">
    <name type="scientific">Callorhinchus milii</name>
    <name type="common">Ghost shark</name>
    <dbReference type="NCBI Taxonomy" id="7868"/>
    <lineage>
        <taxon>Eukaryota</taxon>
        <taxon>Metazoa</taxon>
        <taxon>Chordata</taxon>
        <taxon>Craniata</taxon>
        <taxon>Vertebrata</taxon>
        <taxon>Chondrichthyes</taxon>
        <taxon>Holocephali</taxon>
        <taxon>Chimaeriformes</taxon>
        <taxon>Callorhinchidae</taxon>
        <taxon>Callorhinchus</taxon>
    </lineage>
</organism>
<evidence type="ECO:0000256" key="1">
    <source>
        <dbReference type="ARBA" id="ARBA00004567"/>
    </source>
</evidence>
<dbReference type="GO" id="GO:0017056">
    <property type="term" value="F:structural constituent of nuclear pore"/>
    <property type="evidence" value="ECO:0007669"/>
    <property type="project" value="TreeGrafter"/>
</dbReference>
<keyword evidence="7" id="KW-0906">Nuclear pore complex</keyword>
<dbReference type="InterPro" id="IPR001680">
    <property type="entry name" value="WD40_rpt"/>
</dbReference>
<reference evidence="18" key="1">
    <citation type="journal article" date="2006" name="Science">
        <title>Ancient noncoding elements conserved in the human genome.</title>
        <authorList>
            <person name="Venkatesh B."/>
            <person name="Kirkness E.F."/>
            <person name="Loh Y.H."/>
            <person name="Halpern A.L."/>
            <person name="Lee A.P."/>
            <person name="Johnson J."/>
            <person name="Dandona N."/>
            <person name="Viswanathan L.D."/>
            <person name="Tay A."/>
            <person name="Venter J.C."/>
            <person name="Strausberg R.L."/>
            <person name="Brenner S."/>
        </authorList>
    </citation>
    <scope>NUCLEOTIDE SEQUENCE [LARGE SCALE GENOMIC DNA]</scope>
</reference>
<feature type="region of interest" description="Disordered" evidence="14">
    <location>
        <begin position="1623"/>
        <end position="1652"/>
    </location>
</feature>
<comment type="subunit">
    <text evidence="10">Homodimer. Part of the nuclear pore complex (NPC). Interacts with NUP88. Interacts with ZFP36; this interaction increases upon lipopolysaccharide (LPS) stimulation. Interacts with DDX19. Interacts with XPO1. Interacts with XPO5.</text>
</comment>
<evidence type="ECO:0000256" key="5">
    <source>
        <dbReference type="ARBA" id="ARBA00022927"/>
    </source>
</evidence>
<feature type="compositionally biased region" description="Low complexity" evidence="14">
    <location>
        <begin position="398"/>
        <end position="428"/>
    </location>
</feature>
<evidence type="ECO:0000256" key="3">
    <source>
        <dbReference type="ARBA" id="ARBA00022737"/>
    </source>
</evidence>
<feature type="compositionally biased region" description="Low complexity" evidence="14">
    <location>
        <begin position="1171"/>
        <end position="1192"/>
    </location>
</feature>
<dbReference type="SMART" id="SM00320">
    <property type="entry name" value="WD40"/>
    <property type="match status" value="2"/>
</dbReference>
<keyword evidence="8" id="KW-0539">Nucleus</keyword>
<evidence type="ECO:0000256" key="6">
    <source>
        <dbReference type="ARBA" id="ARBA00023010"/>
    </source>
</evidence>
<sequence length="1652" mass="170289">MGQDLEGQTGHWDFQFKQMKKIRVFESPDELLKDRVNLLAVSNKFGLTFAGGITGLRIFNTRNIILAGRGGGDINEIVEGVHSMPVATKLPLHHIALSSDDLTLSVCMASADYGLIIAFFDVRTFVNKARQQKRPFAYHKLSKEPNCLVVDLKWSPTAGSVLAVCLSDGSVIMLDVTDTVKECALLPPTAAITSVCWSPKGKQLAAGRQNGTVIQFSPALQEKKVIPCPPFYDSDNPVKVLDVCWISTYVFAVAYTAADGSLETPPEVVIVSLPKKDEKREDRFLNFTDLCFGVFCVSSHCLQTNWELWVLEDAARAELPVTEFSADTMPVGVAIDFTSQLDIPISDEKTLPPAPVLMLLSTDGVLCPYYMINQNPGLKSLITPAQNLCLDGERQPKSAPLSSPATTASSMLPKSELSAAESSAPAPAFTQPPVPTGPAFTQSPVLTGPASSQPAVATGPVFSQSAIPVVPAFTQPPVSTAPAFTRPAVPYTSTPAVQSRPATESRPAGTSVAPMQPMSFKMPSSSVKTNLNIALFQKELDEVKARTASARCEVGSSQEMKMLKCEAETIHSFLLEIKETTESLHGDISTLKTTMLEGFAGVEDARTHSERNRDSNYLQLLCIKPLDPKSEAQLKEIRRLHQYVKFAVQDVNDVLDLEWEQYQEKNKKQKHLILPEREVLFNALAGNREIINQQSKRLNQLINGLQQLRMYNETSKWSVTHESCIQNNHCWDTELETLRNVLVKTKLESTPKMTPNSPAKPSPLKQSQLRNFLSKRQTPPVRSTAPANLSRSAFLSPKYYEELEDVSSTSSVSQPLENEELQLQEQDEQQQEHVPLFRHSPVARMPSFQPALINAQSTPFSKPQSALHKCNLPIFSEKPMLLCLLGASANVKDPCQASQLSFGGSSKPVFALGGDVGFPFASPKPPASSTVSAESVPNPPSASSNNNSSAEVQPVATGPSTDPGISSKPDTQKPKPENNLFQGCTTGVTIGSFSGLVVNPTDDPSKADKPSQGGYAFRSAAETSTTFSFGSVFPAGKSEPVDVVAGAAAASAGAPKATGPLFNSLQTTGVESPDSTSDGSLPAGVGAPGFVFKLEQLGGPAPGAASPVGAALAPDPSFPEQLTSPAPEAADPPVASAAPKAPPPEEKEDGTGSVSAVPALESRAAEPSRGPASDASAAPSPAAPPSATATGPPALPPTAAPSAAAVLVGLAEPVAAPVTSHGAAPPAAAPTTTLAPAALPPPPPPPAAGAPAGAAEGTAAPGPLFGAGATHPASGVPLFAQPPTSAAGATVFGQPASAGTVTAPVFGLPAAAGAPGAFGQITAGSATAPGAPSFGSAGGFGKPAFGQPPSSLGFGQTGSNPPASAFGFGHSVFGSAPVFGQPTCAAAPAPSGGPFSGASAFSFEQTAGGGGGGGGVFAQSSGPAFGQSTGFPQAPVFGSSTATTSSAGFGFVQPSGEAPTPHVAMLSDIPVLYWFFFAGFFPPSPSRFRFDHSPNLFGNSGAKTFGFGNSSFGTEQKSSGLFSAGSSVASQGFGSFASPTKPAGGFGAAPVFGSPPAFGGAPSFGGSLAFGGAPAFTSPLGSSAGKVFGEGTAAASAGGFGFGSSSNAPTFGSLANQPNAATFGSISQQRPGFGAQGTSFSGFGSGFGSPNQ</sequence>
<feature type="region of interest" description="Disordered" evidence="14">
    <location>
        <begin position="1052"/>
        <end position="1083"/>
    </location>
</feature>
<dbReference type="GO" id="GO:0006606">
    <property type="term" value="P:protein import into nucleus"/>
    <property type="evidence" value="ECO:0007669"/>
    <property type="project" value="TreeGrafter"/>
</dbReference>
<feature type="compositionally biased region" description="Low complexity" evidence="14">
    <location>
        <begin position="927"/>
        <end position="952"/>
    </location>
</feature>
<reference evidence="18" key="3">
    <citation type="journal article" date="2014" name="Nature">
        <title>Elephant shark genome provides unique insights into gnathostome evolution.</title>
        <authorList>
            <consortium name="International Elephant Shark Genome Sequencing Consortium"/>
            <person name="Venkatesh B."/>
            <person name="Lee A.P."/>
            <person name="Ravi V."/>
            <person name="Maurya A.K."/>
            <person name="Lian M.M."/>
            <person name="Swann J.B."/>
            <person name="Ohta Y."/>
            <person name="Flajnik M.F."/>
            <person name="Sutoh Y."/>
            <person name="Kasahara M."/>
            <person name="Hoon S."/>
            <person name="Gangu V."/>
            <person name="Roy S.W."/>
            <person name="Irimia M."/>
            <person name="Korzh V."/>
            <person name="Kondrychyn I."/>
            <person name="Lim Z.W."/>
            <person name="Tay B.H."/>
            <person name="Tohari S."/>
            <person name="Kong K.W."/>
            <person name="Ho S."/>
            <person name="Lorente-Galdos B."/>
            <person name="Quilez J."/>
            <person name="Marques-Bonet T."/>
            <person name="Raney B.J."/>
            <person name="Ingham P.W."/>
            <person name="Tay A."/>
            <person name="Hillier L.W."/>
            <person name="Minx P."/>
            <person name="Boehm T."/>
            <person name="Wilson R.K."/>
            <person name="Brenner S."/>
            <person name="Warren W.C."/>
        </authorList>
    </citation>
    <scope>NUCLEOTIDE SEQUENCE [LARGE SCALE GENOMIC DNA]</scope>
</reference>